<keyword evidence="4" id="KW-1185">Reference proteome</keyword>
<dbReference type="InterPro" id="IPR001791">
    <property type="entry name" value="Laminin_G"/>
</dbReference>
<dbReference type="Proteomes" id="UP000647172">
    <property type="component" value="Unassembled WGS sequence"/>
</dbReference>
<dbReference type="Gene3D" id="2.60.120.200">
    <property type="match status" value="1"/>
</dbReference>
<gene>
    <name evidence="3" type="ORF">Ani05nite_53230</name>
</gene>
<feature type="domain" description="Laminin G" evidence="2">
    <location>
        <begin position="77"/>
        <end position="229"/>
    </location>
</feature>
<keyword evidence="1" id="KW-0732">Signal</keyword>
<dbReference type="InterPro" id="IPR013320">
    <property type="entry name" value="ConA-like_dom_sf"/>
</dbReference>
<evidence type="ECO:0000313" key="4">
    <source>
        <dbReference type="Proteomes" id="UP000647172"/>
    </source>
</evidence>
<comment type="caution">
    <text evidence="3">The sequence shown here is derived from an EMBL/GenBank/DDBJ whole genome shotgun (WGS) entry which is preliminary data.</text>
</comment>
<protein>
    <recommendedName>
        <fullName evidence="2">Laminin G domain-containing protein</fullName>
    </recommendedName>
</protein>
<evidence type="ECO:0000256" key="1">
    <source>
        <dbReference type="SAM" id="SignalP"/>
    </source>
</evidence>
<dbReference type="PROSITE" id="PS50025">
    <property type="entry name" value="LAM_G_DOMAIN"/>
    <property type="match status" value="1"/>
</dbReference>
<sequence>MTVVLAVGIVLLAPAAAADASARRPAALWEMNERPGARTMVDSSGRGLHGRIGSDVHTGTRVRGATGFRFDRVEPDSPPPRPGQLATVRDAGALDPGTRPFAVTVRLRTTHKFGNIIQKGQAAAAGGNYKLQIPGGIVECVFRGSADSLLVSSPRRLNDGRWHTVRCARTGSGLTLTVDGSTVARRSGWTGRIANSWPVSIGGKTDCDQIDVGCDYYAGDLDYVRIDAG</sequence>
<accession>A0A919JRR9</accession>
<reference evidence="3" key="1">
    <citation type="submission" date="2021-01" db="EMBL/GenBank/DDBJ databases">
        <title>Whole genome shotgun sequence of Actinoplanes nipponensis NBRC 14063.</title>
        <authorList>
            <person name="Komaki H."/>
            <person name="Tamura T."/>
        </authorList>
    </citation>
    <scope>NUCLEOTIDE SEQUENCE</scope>
    <source>
        <strain evidence="3">NBRC 14063</strain>
    </source>
</reference>
<dbReference type="SMART" id="SM00282">
    <property type="entry name" value="LamG"/>
    <property type="match status" value="1"/>
</dbReference>
<organism evidence="3 4">
    <name type="scientific">Actinoplanes nipponensis</name>
    <dbReference type="NCBI Taxonomy" id="135950"/>
    <lineage>
        <taxon>Bacteria</taxon>
        <taxon>Bacillati</taxon>
        <taxon>Actinomycetota</taxon>
        <taxon>Actinomycetes</taxon>
        <taxon>Micromonosporales</taxon>
        <taxon>Micromonosporaceae</taxon>
        <taxon>Actinoplanes</taxon>
    </lineage>
</organism>
<dbReference type="AlphaFoldDB" id="A0A919JRR9"/>
<evidence type="ECO:0000313" key="3">
    <source>
        <dbReference type="EMBL" id="GIE51789.1"/>
    </source>
</evidence>
<dbReference type="EMBL" id="BOMQ01000061">
    <property type="protein sequence ID" value="GIE51789.1"/>
    <property type="molecule type" value="Genomic_DNA"/>
</dbReference>
<feature type="chain" id="PRO_5038512556" description="Laminin G domain-containing protein" evidence="1">
    <location>
        <begin position="21"/>
        <end position="229"/>
    </location>
</feature>
<name>A0A919JRR9_9ACTN</name>
<dbReference type="Pfam" id="PF02210">
    <property type="entry name" value="Laminin_G_2"/>
    <property type="match status" value="1"/>
</dbReference>
<proteinExistence type="predicted"/>
<dbReference type="SUPFAM" id="SSF49899">
    <property type="entry name" value="Concanavalin A-like lectins/glucanases"/>
    <property type="match status" value="1"/>
</dbReference>
<feature type="signal peptide" evidence="1">
    <location>
        <begin position="1"/>
        <end position="20"/>
    </location>
</feature>
<evidence type="ECO:0000259" key="2">
    <source>
        <dbReference type="PROSITE" id="PS50025"/>
    </source>
</evidence>
<dbReference type="CDD" id="cd00110">
    <property type="entry name" value="LamG"/>
    <property type="match status" value="1"/>
</dbReference>